<dbReference type="AlphaFoldDB" id="A0A316V179"/>
<dbReference type="GeneID" id="37031303"/>
<name>A0A316V179_9BASI</name>
<feature type="domain" description="RING-type" evidence="4">
    <location>
        <begin position="578"/>
        <end position="622"/>
    </location>
</feature>
<evidence type="ECO:0000313" key="5">
    <source>
        <dbReference type="EMBL" id="PWN31004.1"/>
    </source>
</evidence>
<reference evidence="5 6" key="1">
    <citation type="journal article" date="2018" name="Mol. Biol. Evol.">
        <title>Broad Genomic Sampling Reveals a Smut Pathogenic Ancestry of the Fungal Clade Ustilaginomycotina.</title>
        <authorList>
            <person name="Kijpornyongpan T."/>
            <person name="Mondo S.J."/>
            <person name="Barry K."/>
            <person name="Sandor L."/>
            <person name="Lee J."/>
            <person name="Lipzen A."/>
            <person name="Pangilinan J."/>
            <person name="LaButti K."/>
            <person name="Hainaut M."/>
            <person name="Henrissat B."/>
            <person name="Grigoriev I.V."/>
            <person name="Spatafora J.W."/>
            <person name="Aime M.C."/>
        </authorList>
    </citation>
    <scope>NUCLEOTIDE SEQUENCE [LARGE SCALE GENOMIC DNA]</scope>
    <source>
        <strain evidence="5 6">MCA 5214</strain>
    </source>
</reference>
<feature type="transmembrane region" description="Helical" evidence="3">
    <location>
        <begin position="154"/>
        <end position="176"/>
    </location>
</feature>
<gene>
    <name evidence="5" type="ORF">BDZ90DRAFT_30845</name>
</gene>
<feature type="compositionally biased region" description="Basic residues" evidence="2">
    <location>
        <begin position="640"/>
        <end position="650"/>
    </location>
</feature>
<dbReference type="SMART" id="SM00184">
    <property type="entry name" value="RING"/>
    <property type="match status" value="1"/>
</dbReference>
<dbReference type="Gene3D" id="3.30.40.10">
    <property type="entry name" value="Zinc/RING finger domain, C3HC4 (zinc finger)"/>
    <property type="match status" value="1"/>
</dbReference>
<feature type="compositionally biased region" description="Polar residues" evidence="2">
    <location>
        <begin position="339"/>
        <end position="353"/>
    </location>
</feature>
<dbReference type="Pfam" id="PF13639">
    <property type="entry name" value="zf-RING_2"/>
    <property type="match status" value="1"/>
</dbReference>
<evidence type="ECO:0000313" key="6">
    <source>
        <dbReference type="Proteomes" id="UP000245884"/>
    </source>
</evidence>
<keyword evidence="1" id="KW-0863">Zinc-finger</keyword>
<dbReference type="PROSITE" id="PS50089">
    <property type="entry name" value="ZF_RING_2"/>
    <property type="match status" value="1"/>
</dbReference>
<feature type="region of interest" description="Disordered" evidence="2">
    <location>
        <begin position="629"/>
        <end position="682"/>
    </location>
</feature>
<dbReference type="GO" id="GO:0008270">
    <property type="term" value="F:zinc ion binding"/>
    <property type="evidence" value="ECO:0007669"/>
    <property type="project" value="UniProtKB-KW"/>
</dbReference>
<feature type="compositionally biased region" description="Low complexity" evidence="2">
    <location>
        <begin position="629"/>
        <end position="639"/>
    </location>
</feature>
<feature type="transmembrane region" description="Helical" evidence="3">
    <location>
        <begin position="464"/>
        <end position="487"/>
    </location>
</feature>
<evidence type="ECO:0000256" key="3">
    <source>
        <dbReference type="SAM" id="Phobius"/>
    </source>
</evidence>
<feature type="transmembrane region" description="Helical" evidence="3">
    <location>
        <begin position="242"/>
        <end position="264"/>
    </location>
</feature>
<keyword evidence="3" id="KW-0812">Transmembrane</keyword>
<protein>
    <recommendedName>
        <fullName evidence="4">RING-type domain-containing protein</fullName>
    </recommendedName>
</protein>
<evidence type="ECO:0000256" key="1">
    <source>
        <dbReference type="PROSITE-ProRule" id="PRU00175"/>
    </source>
</evidence>
<sequence length="682" mass="72906">MPALVSLDHFRSRVYRQRLALVLLLLALGFNDYRDSIRARTPSSSSSSARDAVTSAYSNGKSTLLDFGTQIISSSSFSSPAGTWSERLRDVLPDSLRGEGESSNVGSQASSSDGPDALIWKPSSFIAVLVENKGADNGSSKVPTLSSALSPKTLLLPTIFPTLVQLHGLWLVRLFAGEIEGRSSGKSKRVAFWPTLVAGIVLLATTVAVVAPTTAASLHGLARQWSGQNADRPRPPTTFPSLIILLVEAVPTLLSLLPLALLLFPSRFPTKVNVPSPSHSPSLLEAVPLWIRAPFMPSERARARNAAIASGRSRRHGAFGRLPPHLSLSPDEANVGNPGLSSHDTVSESYSIDSPVSAVSADVPATDSTLAPAATSSHDDASPSPSVRTSMALAAEASGLDSRGIDSTTSPEGRRLLRLQQEMLDELETAGKLGSTHARSLHKATSVAGKASLRRDNQVVSLPSLYLASLALMVGSSLSLIVGYAVVTMRLPTISPTSLPAVIALLALRAEIGLLAKSWNVERRKMEGLEFVRRRWGRTTARRTSEEERDDKAAAAALGSTAFCSGHDHDECAEDGWCAICFEPIEWANEDEDGVRLDCQHELHAPCLVPWLMSQAFCPVCHRALRPGRTTSSAGNSRRGTTRRRSRRDRHGAGEESSEASSSSTEARRAGPTIAPFNTSTY</sequence>
<dbReference type="STRING" id="1569628.A0A316V179"/>
<feature type="region of interest" description="Disordered" evidence="2">
    <location>
        <begin position="308"/>
        <end position="353"/>
    </location>
</feature>
<proteinExistence type="predicted"/>
<keyword evidence="1" id="KW-0479">Metal-binding</keyword>
<evidence type="ECO:0000256" key="2">
    <source>
        <dbReference type="SAM" id="MobiDB-lite"/>
    </source>
</evidence>
<evidence type="ECO:0000259" key="4">
    <source>
        <dbReference type="PROSITE" id="PS50089"/>
    </source>
</evidence>
<accession>A0A316V179</accession>
<organism evidence="5 6">
    <name type="scientific">Jaminaea rosea</name>
    <dbReference type="NCBI Taxonomy" id="1569628"/>
    <lineage>
        <taxon>Eukaryota</taxon>
        <taxon>Fungi</taxon>
        <taxon>Dikarya</taxon>
        <taxon>Basidiomycota</taxon>
        <taxon>Ustilaginomycotina</taxon>
        <taxon>Exobasidiomycetes</taxon>
        <taxon>Microstromatales</taxon>
        <taxon>Microstromatales incertae sedis</taxon>
        <taxon>Jaminaea</taxon>
    </lineage>
</organism>
<dbReference type="Proteomes" id="UP000245884">
    <property type="component" value="Unassembled WGS sequence"/>
</dbReference>
<dbReference type="OrthoDB" id="3363176at2759"/>
<dbReference type="SUPFAM" id="SSF57850">
    <property type="entry name" value="RING/U-box"/>
    <property type="match status" value="1"/>
</dbReference>
<feature type="compositionally biased region" description="Polar residues" evidence="2">
    <location>
        <begin position="101"/>
        <end position="113"/>
    </location>
</feature>
<keyword evidence="1" id="KW-0862">Zinc</keyword>
<dbReference type="InterPro" id="IPR001841">
    <property type="entry name" value="Znf_RING"/>
</dbReference>
<feature type="region of interest" description="Disordered" evidence="2">
    <location>
        <begin position="95"/>
        <end position="116"/>
    </location>
</feature>
<dbReference type="EMBL" id="KZ819662">
    <property type="protein sequence ID" value="PWN31004.1"/>
    <property type="molecule type" value="Genomic_DNA"/>
</dbReference>
<dbReference type="RefSeq" id="XP_025365616.1">
    <property type="nucleotide sequence ID" value="XM_025509480.1"/>
</dbReference>
<keyword evidence="3" id="KW-1133">Transmembrane helix</keyword>
<keyword evidence="6" id="KW-1185">Reference proteome</keyword>
<dbReference type="InterPro" id="IPR013083">
    <property type="entry name" value="Znf_RING/FYVE/PHD"/>
</dbReference>
<keyword evidence="3" id="KW-0472">Membrane</keyword>
<feature type="transmembrane region" description="Helical" evidence="3">
    <location>
        <begin position="196"/>
        <end position="222"/>
    </location>
</feature>